<dbReference type="InterPro" id="IPR032675">
    <property type="entry name" value="LRR_dom_sf"/>
</dbReference>
<dbReference type="OrthoDB" id="9974792at2759"/>
<dbReference type="AlphaFoldDB" id="A0A3S1B5H5"/>
<evidence type="ECO:0000313" key="3">
    <source>
        <dbReference type="EMBL" id="RUS80351.1"/>
    </source>
</evidence>
<name>A0A3S1B5H5_ELYCH</name>
<gene>
    <name evidence="3" type="ORF">EGW08_011890</name>
</gene>
<dbReference type="PROSITE" id="PS50181">
    <property type="entry name" value="FBOX"/>
    <property type="match status" value="1"/>
</dbReference>
<dbReference type="PANTHER" id="PTHR20872:SF1">
    <property type="entry name" value="F-BOX DOMAIN-CONTAINING PROTEIN"/>
    <property type="match status" value="1"/>
</dbReference>
<accession>A0A3S1B5H5</accession>
<sequence length="536" mass="61788">MASSEETLDVSNPVEVIEGSISRDSPSGTHNDGVQPASTILSDDTESLTGEEQTNYSEWNNVDSDSELILTHLPEIVLVHMMEYLDLRARYYLSRTCRLFYDLFSHPQLWQIAQISLLTQGERRGRNPYHWKLQAVMHHTMAMIVHKFSHLFQHLSLELLQYIQPFDNDSKMLLQHLARECRLESLSIKLGPLTSSDRDISHISSRLSNYQDLHLVVSLVQNASRLKRLSLISWPFFESTNDNKDIFKALITNQKLISLESFNFFFPELKNSQWTDRIPKLPSPELTIRVVSQLKNVTQLALRSPMLSDELVLQLAKKRVPLLTFKILIMYSRDSVLMKGFKVPEISSKAWNALRKSSPELAVEYYVFNRVPQEQLGLMLQPEVQLASINILTFGRCDKELVTVLAERYSRTLRQFVSLCDSPNCEEALINLVRSCDLTHLIYYGDISFKAVEKIATVVKDYGQEIESFEFKEKNITTEEENDDEDLVVAKDGESNEYYLTSLKSWHVDATERSKRIDAMSEHVSKCLGFHWRPLT</sequence>
<protein>
    <recommendedName>
        <fullName evidence="2">F-box domain-containing protein</fullName>
    </recommendedName>
</protein>
<dbReference type="InterPro" id="IPR001810">
    <property type="entry name" value="F-box_dom"/>
</dbReference>
<reference evidence="3 4" key="1">
    <citation type="submission" date="2019-01" db="EMBL/GenBank/DDBJ databases">
        <title>A draft genome assembly of the solar-powered sea slug Elysia chlorotica.</title>
        <authorList>
            <person name="Cai H."/>
            <person name="Li Q."/>
            <person name="Fang X."/>
            <person name="Li J."/>
            <person name="Curtis N.E."/>
            <person name="Altenburger A."/>
            <person name="Shibata T."/>
            <person name="Feng M."/>
            <person name="Maeda T."/>
            <person name="Schwartz J.A."/>
            <person name="Shigenobu S."/>
            <person name="Lundholm N."/>
            <person name="Nishiyama T."/>
            <person name="Yang H."/>
            <person name="Hasebe M."/>
            <person name="Li S."/>
            <person name="Pierce S.K."/>
            <person name="Wang J."/>
        </authorList>
    </citation>
    <scope>NUCLEOTIDE SEQUENCE [LARGE SCALE GENOMIC DNA]</scope>
    <source>
        <strain evidence="3">EC2010</strain>
        <tissue evidence="3">Whole organism of an adult</tissue>
    </source>
</reference>
<dbReference type="Pfam" id="PF12937">
    <property type="entry name" value="F-box-like"/>
    <property type="match status" value="1"/>
</dbReference>
<feature type="region of interest" description="Disordered" evidence="1">
    <location>
        <begin position="1"/>
        <end position="54"/>
    </location>
</feature>
<evidence type="ECO:0000313" key="4">
    <source>
        <dbReference type="Proteomes" id="UP000271974"/>
    </source>
</evidence>
<dbReference type="EMBL" id="RQTK01000397">
    <property type="protein sequence ID" value="RUS80351.1"/>
    <property type="molecule type" value="Genomic_DNA"/>
</dbReference>
<dbReference type="PANTHER" id="PTHR20872">
    <property type="match status" value="1"/>
</dbReference>
<dbReference type="InterPro" id="IPR036047">
    <property type="entry name" value="F-box-like_dom_sf"/>
</dbReference>
<comment type="caution">
    <text evidence="3">The sequence shown here is derived from an EMBL/GenBank/DDBJ whole genome shotgun (WGS) entry which is preliminary data.</text>
</comment>
<dbReference type="STRING" id="188477.A0A3S1B5H5"/>
<feature type="compositionally biased region" description="Polar residues" evidence="1">
    <location>
        <begin position="22"/>
        <end position="54"/>
    </location>
</feature>
<feature type="domain" description="F-box" evidence="2">
    <location>
        <begin position="67"/>
        <end position="113"/>
    </location>
</feature>
<evidence type="ECO:0000259" key="2">
    <source>
        <dbReference type="PROSITE" id="PS50181"/>
    </source>
</evidence>
<dbReference type="Proteomes" id="UP000271974">
    <property type="component" value="Unassembled WGS sequence"/>
</dbReference>
<proteinExistence type="predicted"/>
<dbReference type="SUPFAM" id="SSF81383">
    <property type="entry name" value="F-box domain"/>
    <property type="match status" value="1"/>
</dbReference>
<dbReference type="Gene3D" id="1.20.1280.50">
    <property type="match status" value="1"/>
</dbReference>
<dbReference type="Gene3D" id="3.80.10.10">
    <property type="entry name" value="Ribonuclease Inhibitor"/>
    <property type="match status" value="1"/>
</dbReference>
<organism evidence="3 4">
    <name type="scientific">Elysia chlorotica</name>
    <name type="common">Eastern emerald elysia</name>
    <name type="synonym">Sea slug</name>
    <dbReference type="NCBI Taxonomy" id="188477"/>
    <lineage>
        <taxon>Eukaryota</taxon>
        <taxon>Metazoa</taxon>
        <taxon>Spiralia</taxon>
        <taxon>Lophotrochozoa</taxon>
        <taxon>Mollusca</taxon>
        <taxon>Gastropoda</taxon>
        <taxon>Heterobranchia</taxon>
        <taxon>Euthyneura</taxon>
        <taxon>Panpulmonata</taxon>
        <taxon>Sacoglossa</taxon>
        <taxon>Placobranchoidea</taxon>
        <taxon>Plakobranchidae</taxon>
        <taxon>Elysia</taxon>
    </lineage>
</organism>
<keyword evidence="4" id="KW-1185">Reference proteome</keyword>
<evidence type="ECO:0000256" key="1">
    <source>
        <dbReference type="SAM" id="MobiDB-lite"/>
    </source>
</evidence>